<comment type="similarity">
    <text evidence="2">Belongs to the class-V pyridoxal-phosphate-dependent aminotransferase family. NifS/IscS subfamily.</text>
</comment>
<reference evidence="9 10" key="1">
    <citation type="submission" date="2016-08" db="EMBL/GenBank/DDBJ databases">
        <title>A novel genetic cassette of butanologenic Thermoanaerobacterium thermosaccharolyticum that directly convert cellulose to butanol.</title>
        <authorList>
            <person name="Li T."/>
            <person name="He J."/>
        </authorList>
    </citation>
    <scope>NUCLEOTIDE SEQUENCE [LARGE SCALE GENOMIC DNA]</scope>
    <source>
        <strain evidence="9 10">TG57</strain>
    </source>
</reference>
<dbReference type="RefSeq" id="WP_094397875.1">
    <property type="nucleotide sequence ID" value="NZ_CP016893.1"/>
</dbReference>
<evidence type="ECO:0000313" key="9">
    <source>
        <dbReference type="EMBL" id="AST58710.1"/>
    </source>
</evidence>
<dbReference type="PANTHER" id="PTHR11601:SF50">
    <property type="entry name" value="CYSTEINE DESULFURASE ISCS 2-RELATED"/>
    <property type="match status" value="1"/>
</dbReference>
<proteinExistence type="inferred from homology"/>
<dbReference type="AlphaFoldDB" id="A0A223I1X7"/>
<keyword evidence="3" id="KW-0479">Metal-binding</keyword>
<dbReference type="GO" id="GO:0046872">
    <property type="term" value="F:metal ion binding"/>
    <property type="evidence" value="ECO:0007669"/>
    <property type="project" value="UniProtKB-KW"/>
</dbReference>
<accession>A0A223I1X7</accession>
<dbReference type="NCBIfam" id="NF002806">
    <property type="entry name" value="PRK02948.1"/>
    <property type="match status" value="1"/>
</dbReference>
<dbReference type="GO" id="GO:0031071">
    <property type="term" value="F:cysteine desulfurase activity"/>
    <property type="evidence" value="ECO:0007669"/>
    <property type="project" value="UniProtKB-ARBA"/>
</dbReference>
<dbReference type="PANTHER" id="PTHR11601">
    <property type="entry name" value="CYSTEINE DESULFURYLASE FAMILY MEMBER"/>
    <property type="match status" value="1"/>
</dbReference>
<dbReference type="InterPro" id="IPR020578">
    <property type="entry name" value="Aminotrans_V_PyrdxlP_BS"/>
</dbReference>
<dbReference type="InterPro" id="IPR016454">
    <property type="entry name" value="Cysteine_dSase"/>
</dbReference>
<dbReference type="GO" id="GO:0051536">
    <property type="term" value="F:iron-sulfur cluster binding"/>
    <property type="evidence" value="ECO:0007669"/>
    <property type="project" value="UniProtKB-KW"/>
</dbReference>
<dbReference type="SUPFAM" id="SSF53383">
    <property type="entry name" value="PLP-dependent transferases"/>
    <property type="match status" value="1"/>
</dbReference>
<dbReference type="Gene3D" id="3.90.1150.10">
    <property type="entry name" value="Aspartate Aminotransferase, domain 1"/>
    <property type="match status" value="1"/>
</dbReference>
<evidence type="ECO:0000256" key="2">
    <source>
        <dbReference type="ARBA" id="ARBA00006490"/>
    </source>
</evidence>
<dbReference type="InterPro" id="IPR015424">
    <property type="entry name" value="PyrdxlP-dep_Trfase"/>
</dbReference>
<evidence type="ECO:0000256" key="3">
    <source>
        <dbReference type="ARBA" id="ARBA00022723"/>
    </source>
</evidence>
<gene>
    <name evidence="9" type="ORF">Thert_02906</name>
</gene>
<evidence type="ECO:0000256" key="4">
    <source>
        <dbReference type="ARBA" id="ARBA00022898"/>
    </source>
</evidence>
<dbReference type="PIRSF" id="PIRSF005572">
    <property type="entry name" value="NifS"/>
    <property type="match status" value="1"/>
</dbReference>
<dbReference type="Proteomes" id="UP000214975">
    <property type="component" value="Chromosome"/>
</dbReference>
<evidence type="ECO:0000313" key="10">
    <source>
        <dbReference type="Proteomes" id="UP000214975"/>
    </source>
</evidence>
<sequence length="384" mass="42787">MEVYLDNSATTKVRKEVIDKMVDVMENEYGNPSSVHLKGYKAEKILLESRRYVAKLLGCETDEIIFTSGGTESNNFAIRGIAYGMKRLGNHIITSKIEHPSVLNVMKQLEEEGFDITYLDVDNCGKVDLNELRDAINDKTTLISIMAVNNEIGTIEPIEDIAKLKEKAKNAYFHVDGIQAVGKIELDVKSQKIDLLSLSGHKMHGPKGIGAIYIKRGVKIKPILYGGGQEGNLRSGTENLPGIVGLGEACRLIKENIHEYESKLIHLKKRLYDGIKSEISDIHLNGPDIDKGAPQILNVSFLGVRGEVLLHALEEKGIYVSTGSACSSHKNTESHVLKAIGLSHEYIEGAIRFSFSIFNTDEEIDYTIDVLKDKVNFLRKYKRR</sequence>
<name>A0A223I1X7_THETR</name>
<dbReference type="Pfam" id="PF00266">
    <property type="entry name" value="Aminotran_5"/>
    <property type="match status" value="1"/>
</dbReference>
<organism evidence="9 10">
    <name type="scientific">Thermoanaerobacterium thermosaccharolyticum</name>
    <name type="common">Clostridium thermosaccharolyticum</name>
    <dbReference type="NCBI Taxonomy" id="1517"/>
    <lineage>
        <taxon>Bacteria</taxon>
        <taxon>Bacillati</taxon>
        <taxon>Bacillota</taxon>
        <taxon>Clostridia</taxon>
        <taxon>Thermoanaerobacterales</taxon>
        <taxon>Thermoanaerobacteraceae</taxon>
        <taxon>Thermoanaerobacterium</taxon>
    </lineage>
</organism>
<dbReference type="EMBL" id="CP016893">
    <property type="protein sequence ID" value="AST58710.1"/>
    <property type="molecule type" value="Genomic_DNA"/>
</dbReference>
<comment type="cofactor">
    <cofactor evidence="1 7">
        <name>pyridoxal 5'-phosphate</name>
        <dbReference type="ChEBI" id="CHEBI:597326"/>
    </cofactor>
</comment>
<keyword evidence="6" id="KW-0411">Iron-sulfur</keyword>
<evidence type="ECO:0000259" key="8">
    <source>
        <dbReference type="Pfam" id="PF00266"/>
    </source>
</evidence>
<keyword evidence="4" id="KW-0663">Pyridoxal phosphate</keyword>
<dbReference type="FunFam" id="3.40.640.10:FF:000084">
    <property type="entry name" value="IscS-like cysteine desulfurase"/>
    <property type="match status" value="1"/>
</dbReference>
<protein>
    <submittedName>
        <fullName evidence="9">Cysteine desulfurase</fullName>
    </submittedName>
</protein>
<evidence type="ECO:0000256" key="6">
    <source>
        <dbReference type="ARBA" id="ARBA00023014"/>
    </source>
</evidence>
<dbReference type="InterPro" id="IPR015422">
    <property type="entry name" value="PyrdxlP-dep_Trfase_small"/>
</dbReference>
<dbReference type="InterPro" id="IPR015421">
    <property type="entry name" value="PyrdxlP-dep_Trfase_major"/>
</dbReference>
<evidence type="ECO:0000256" key="1">
    <source>
        <dbReference type="ARBA" id="ARBA00001933"/>
    </source>
</evidence>
<evidence type="ECO:0000256" key="5">
    <source>
        <dbReference type="ARBA" id="ARBA00023004"/>
    </source>
</evidence>
<dbReference type="Gene3D" id="3.40.640.10">
    <property type="entry name" value="Type I PLP-dependent aspartate aminotransferase-like (Major domain)"/>
    <property type="match status" value="1"/>
</dbReference>
<dbReference type="PROSITE" id="PS00595">
    <property type="entry name" value="AA_TRANSFER_CLASS_5"/>
    <property type="match status" value="1"/>
</dbReference>
<evidence type="ECO:0000256" key="7">
    <source>
        <dbReference type="RuleBase" id="RU004504"/>
    </source>
</evidence>
<dbReference type="InterPro" id="IPR000192">
    <property type="entry name" value="Aminotrans_V_dom"/>
</dbReference>
<keyword evidence="5" id="KW-0408">Iron</keyword>
<feature type="domain" description="Aminotransferase class V" evidence="8">
    <location>
        <begin position="3"/>
        <end position="366"/>
    </location>
</feature>
<dbReference type="Gene3D" id="1.10.260.50">
    <property type="match status" value="1"/>
</dbReference>